<dbReference type="PANTHER" id="PTHR22617:SF23">
    <property type="entry name" value="CHEMOTAXIS PROTEIN CHEW"/>
    <property type="match status" value="1"/>
</dbReference>
<accession>A0A7G8BL71</accession>
<name>A0A7G8BL71_9BACT</name>
<dbReference type="SMART" id="SM00260">
    <property type="entry name" value="CheW"/>
    <property type="match status" value="1"/>
</dbReference>
<dbReference type="Pfam" id="PF01584">
    <property type="entry name" value="CheW"/>
    <property type="match status" value="1"/>
</dbReference>
<dbReference type="InterPro" id="IPR002545">
    <property type="entry name" value="CheW-lke_dom"/>
</dbReference>
<evidence type="ECO:0000259" key="1">
    <source>
        <dbReference type="PROSITE" id="PS50851"/>
    </source>
</evidence>
<dbReference type="InterPro" id="IPR039315">
    <property type="entry name" value="CheW"/>
</dbReference>
<dbReference type="Gene3D" id="2.30.30.40">
    <property type="entry name" value="SH3 Domains"/>
    <property type="match status" value="1"/>
</dbReference>
<dbReference type="PROSITE" id="PS50851">
    <property type="entry name" value="CHEW"/>
    <property type="match status" value="1"/>
</dbReference>
<proteinExistence type="predicted"/>
<dbReference type="PANTHER" id="PTHR22617">
    <property type="entry name" value="CHEMOTAXIS SENSOR HISTIDINE KINASE-RELATED"/>
    <property type="match status" value="1"/>
</dbReference>
<organism evidence="2 3">
    <name type="scientific">Alloacidobacterium dinghuense</name>
    <dbReference type="NCBI Taxonomy" id="2763107"/>
    <lineage>
        <taxon>Bacteria</taxon>
        <taxon>Pseudomonadati</taxon>
        <taxon>Acidobacteriota</taxon>
        <taxon>Terriglobia</taxon>
        <taxon>Terriglobales</taxon>
        <taxon>Acidobacteriaceae</taxon>
        <taxon>Alloacidobacterium</taxon>
    </lineage>
</organism>
<dbReference type="GO" id="GO:0005829">
    <property type="term" value="C:cytosol"/>
    <property type="evidence" value="ECO:0007669"/>
    <property type="project" value="TreeGrafter"/>
</dbReference>
<dbReference type="GO" id="GO:0006935">
    <property type="term" value="P:chemotaxis"/>
    <property type="evidence" value="ECO:0007669"/>
    <property type="project" value="InterPro"/>
</dbReference>
<dbReference type="KEGG" id="adin:H7849_04835"/>
<dbReference type="AlphaFoldDB" id="A0A7G8BL71"/>
<dbReference type="Proteomes" id="UP000515312">
    <property type="component" value="Chromosome"/>
</dbReference>
<feature type="domain" description="CheW-like" evidence="1">
    <location>
        <begin position="15"/>
        <end position="153"/>
    </location>
</feature>
<dbReference type="EMBL" id="CP060394">
    <property type="protein sequence ID" value="QNI33291.1"/>
    <property type="molecule type" value="Genomic_DNA"/>
</dbReference>
<protein>
    <submittedName>
        <fullName evidence="2">Chemotaxis protein CheW</fullName>
    </submittedName>
</protein>
<keyword evidence="3" id="KW-1185">Reference proteome</keyword>
<dbReference type="RefSeq" id="WP_186744607.1">
    <property type="nucleotide sequence ID" value="NZ_CP060394.1"/>
</dbReference>
<gene>
    <name evidence="2" type="ORF">H7849_04835</name>
</gene>
<sequence length="158" mass="17255">MMPTLLLQTDAQDEGIEMCSVRVGQTLYGVPVTRILEILGRPAKQPVPLAPSYIGGLVHYRGEVLTAVSLRRLVDLPEHDAVEDILVFEGGDGYFGLLVDEVGEVMTVQPANFESNPSTLDDRRKALFAGTYKLNNALLVMLDPDRLDPMCLAETSPA</sequence>
<evidence type="ECO:0000313" key="2">
    <source>
        <dbReference type="EMBL" id="QNI33291.1"/>
    </source>
</evidence>
<dbReference type="InterPro" id="IPR036061">
    <property type="entry name" value="CheW-like_dom_sf"/>
</dbReference>
<reference evidence="2 3" key="1">
    <citation type="submission" date="2020-08" db="EMBL/GenBank/DDBJ databases">
        <title>Edaphobacter telluris sp. nov. and Acidobacterium dinghuensis sp. nov., two acidobacteria isolated from forest soil.</title>
        <authorList>
            <person name="Fu J."/>
            <person name="Qiu L."/>
        </authorList>
    </citation>
    <scope>NUCLEOTIDE SEQUENCE [LARGE SCALE GENOMIC DNA]</scope>
    <source>
        <strain evidence="2">4Y35</strain>
    </source>
</reference>
<dbReference type="Gene3D" id="2.40.50.180">
    <property type="entry name" value="CheA-289, Domain 4"/>
    <property type="match status" value="1"/>
</dbReference>
<dbReference type="GO" id="GO:0007165">
    <property type="term" value="P:signal transduction"/>
    <property type="evidence" value="ECO:0007669"/>
    <property type="project" value="InterPro"/>
</dbReference>
<dbReference type="SUPFAM" id="SSF50341">
    <property type="entry name" value="CheW-like"/>
    <property type="match status" value="1"/>
</dbReference>
<evidence type="ECO:0000313" key="3">
    <source>
        <dbReference type="Proteomes" id="UP000515312"/>
    </source>
</evidence>